<dbReference type="Proteomes" id="UP001491310">
    <property type="component" value="Unassembled WGS sequence"/>
</dbReference>
<keyword evidence="7" id="KW-0560">Oxidoreductase</keyword>
<dbReference type="PRINTS" id="PR00458">
    <property type="entry name" value="PEROXIDASE"/>
</dbReference>
<comment type="similarity">
    <text evidence="2">Belongs to the peroxidase family. Ascorbate peroxidase subfamily.</text>
</comment>
<dbReference type="EMBL" id="JALJOT010000001">
    <property type="protein sequence ID" value="KAK9919139.1"/>
    <property type="molecule type" value="Genomic_DNA"/>
</dbReference>
<dbReference type="InterPro" id="IPR002016">
    <property type="entry name" value="Haem_peroxidase"/>
</dbReference>
<dbReference type="Gene3D" id="1.10.520.10">
    <property type="match status" value="1"/>
</dbReference>
<feature type="region of interest" description="Disordered" evidence="9">
    <location>
        <begin position="1"/>
        <end position="21"/>
    </location>
</feature>
<evidence type="ECO:0000259" key="10">
    <source>
        <dbReference type="PROSITE" id="PS50873"/>
    </source>
</evidence>
<comment type="cofactor">
    <cofactor evidence="1">
        <name>heme b</name>
        <dbReference type="ChEBI" id="CHEBI:60344"/>
    </cofactor>
</comment>
<dbReference type="SUPFAM" id="SSF48113">
    <property type="entry name" value="Heme-dependent peroxidases"/>
    <property type="match status" value="1"/>
</dbReference>
<evidence type="ECO:0000256" key="2">
    <source>
        <dbReference type="ARBA" id="ARBA00006873"/>
    </source>
</evidence>
<dbReference type="InterPro" id="IPR019793">
    <property type="entry name" value="Peroxidases_heam-ligand_BS"/>
</dbReference>
<sequence length="261" mass="27995">MVTFCRKKTASPGRARADAGRPLDGPVKAAVFKAFKQSAEKSKAPVLLRLAFHDAATHRISKGNGGANASIQYEFERPENAGLKRGWRVIEKVMENLKGTAAEGIVSYADLIALGGAYAVSVTGGPVIDVPIGRRDSAMADPTCRLPEETLSAEALRLTFAAMGLSPQELVALSGAHTLGSKGYGDPVTFDNAYYTALLKKPWDDPSNSMASMIGLPSDHVLPDDPVCRPAIEAYAASQQQFFQDFSDAYRKLTMLGAIWM</sequence>
<gene>
    <name evidence="11" type="ORF">WJX75_009656</name>
</gene>
<proteinExistence type="inferred from homology"/>
<evidence type="ECO:0000256" key="5">
    <source>
        <dbReference type="ARBA" id="ARBA00022617"/>
    </source>
</evidence>
<protein>
    <recommendedName>
        <fullName evidence="3">L-ascorbate peroxidase</fullName>
        <ecNumber evidence="3">1.11.1.11</ecNumber>
    </recommendedName>
</protein>
<evidence type="ECO:0000256" key="4">
    <source>
        <dbReference type="ARBA" id="ARBA00022559"/>
    </source>
</evidence>
<dbReference type="InterPro" id="IPR019794">
    <property type="entry name" value="Peroxidases_AS"/>
</dbReference>
<dbReference type="PANTHER" id="PTHR31356">
    <property type="entry name" value="THYLAKOID LUMENAL 29 KDA PROTEIN, CHLOROPLASTIC-RELATED"/>
    <property type="match status" value="1"/>
</dbReference>
<dbReference type="InterPro" id="IPR002207">
    <property type="entry name" value="Peroxidase_I"/>
</dbReference>
<dbReference type="Pfam" id="PF00141">
    <property type="entry name" value="peroxidase"/>
    <property type="match status" value="1"/>
</dbReference>
<evidence type="ECO:0000256" key="6">
    <source>
        <dbReference type="ARBA" id="ARBA00022723"/>
    </source>
</evidence>
<accession>A0ABR2Z5D2</accession>
<keyword evidence="4" id="KW-0575">Peroxidase</keyword>
<evidence type="ECO:0000256" key="7">
    <source>
        <dbReference type="ARBA" id="ARBA00023002"/>
    </source>
</evidence>
<dbReference type="PRINTS" id="PR00459">
    <property type="entry name" value="ASPEROXIDASE"/>
</dbReference>
<dbReference type="PROSITE" id="PS00436">
    <property type="entry name" value="PEROXIDASE_2"/>
    <property type="match status" value="1"/>
</dbReference>
<feature type="domain" description="Plant heme peroxidase family profile" evidence="10">
    <location>
        <begin position="40"/>
        <end position="261"/>
    </location>
</feature>
<dbReference type="Gene3D" id="1.10.420.10">
    <property type="entry name" value="Peroxidase, domain 2"/>
    <property type="match status" value="1"/>
</dbReference>
<evidence type="ECO:0000313" key="11">
    <source>
        <dbReference type="EMBL" id="KAK9919139.1"/>
    </source>
</evidence>
<evidence type="ECO:0000313" key="12">
    <source>
        <dbReference type="Proteomes" id="UP001491310"/>
    </source>
</evidence>
<reference evidence="11 12" key="1">
    <citation type="journal article" date="2024" name="Nat. Commun.">
        <title>Phylogenomics reveals the evolutionary origins of lichenization in chlorophyte algae.</title>
        <authorList>
            <person name="Puginier C."/>
            <person name="Libourel C."/>
            <person name="Otte J."/>
            <person name="Skaloud P."/>
            <person name="Haon M."/>
            <person name="Grisel S."/>
            <person name="Petersen M."/>
            <person name="Berrin J.G."/>
            <person name="Delaux P.M."/>
            <person name="Dal Grande F."/>
            <person name="Keller J."/>
        </authorList>
    </citation>
    <scope>NUCLEOTIDE SEQUENCE [LARGE SCALE GENOMIC DNA]</scope>
    <source>
        <strain evidence="11 12">SAG 216-7</strain>
    </source>
</reference>
<keyword evidence="8" id="KW-0408">Iron</keyword>
<evidence type="ECO:0000256" key="1">
    <source>
        <dbReference type="ARBA" id="ARBA00001970"/>
    </source>
</evidence>
<dbReference type="EC" id="1.11.1.11" evidence="3"/>
<dbReference type="InterPro" id="IPR044831">
    <property type="entry name" value="Ccp1-like"/>
</dbReference>
<organism evidence="11 12">
    <name type="scientific">Coccomyxa subellipsoidea</name>
    <dbReference type="NCBI Taxonomy" id="248742"/>
    <lineage>
        <taxon>Eukaryota</taxon>
        <taxon>Viridiplantae</taxon>
        <taxon>Chlorophyta</taxon>
        <taxon>core chlorophytes</taxon>
        <taxon>Trebouxiophyceae</taxon>
        <taxon>Trebouxiophyceae incertae sedis</taxon>
        <taxon>Coccomyxaceae</taxon>
        <taxon>Coccomyxa</taxon>
    </lineage>
</organism>
<dbReference type="InterPro" id="IPR010255">
    <property type="entry name" value="Haem_peroxidase_sf"/>
</dbReference>
<evidence type="ECO:0000256" key="8">
    <source>
        <dbReference type="ARBA" id="ARBA00023004"/>
    </source>
</evidence>
<evidence type="ECO:0000256" key="3">
    <source>
        <dbReference type="ARBA" id="ARBA00012940"/>
    </source>
</evidence>
<keyword evidence="5" id="KW-0349">Heme</keyword>
<evidence type="ECO:0000256" key="9">
    <source>
        <dbReference type="SAM" id="MobiDB-lite"/>
    </source>
</evidence>
<dbReference type="PROSITE" id="PS50873">
    <property type="entry name" value="PEROXIDASE_4"/>
    <property type="match status" value="1"/>
</dbReference>
<dbReference type="PROSITE" id="PS00435">
    <property type="entry name" value="PEROXIDASE_1"/>
    <property type="match status" value="1"/>
</dbReference>
<name>A0ABR2Z5D2_9CHLO</name>
<keyword evidence="12" id="KW-1185">Reference proteome</keyword>
<comment type="caution">
    <text evidence="11">The sequence shown here is derived from an EMBL/GenBank/DDBJ whole genome shotgun (WGS) entry which is preliminary data.</text>
</comment>
<keyword evidence="6" id="KW-0479">Metal-binding</keyword>
<dbReference type="PANTHER" id="PTHR31356:SF8">
    <property type="entry name" value="L-ASCORBATE PEROXIDASE 6-RELATED"/>
    <property type="match status" value="1"/>
</dbReference>